<dbReference type="Pfam" id="PF00225">
    <property type="entry name" value="Kinesin"/>
    <property type="match status" value="1"/>
</dbReference>
<evidence type="ECO:0000256" key="5">
    <source>
        <dbReference type="ARBA" id="ARBA00023054"/>
    </source>
</evidence>
<evidence type="ECO:0000256" key="7">
    <source>
        <dbReference type="ARBA" id="ARBA00023212"/>
    </source>
</evidence>
<dbReference type="PRINTS" id="PR00380">
    <property type="entry name" value="KINESINHEAVY"/>
</dbReference>
<name>S4RGV8_PETMA</name>
<dbReference type="InterPro" id="IPR001752">
    <property type="entry name" value="Kinesin_motor_dom"/>
</dbReference>
<dbReference type="Gene3D" id="3.40.850.10">
    <property type="entry name" value="Kinesin motor domain"/>
    <property type="match status" value="1"/>
</dbReference>
<reference evidence="10" key="2">
    <citation type="submission" date="2025-09" db="UniProtKB">
        <authorList>
            <consortium name="Ensembl"/>
        </authorList>
    </citation>
    <scope>IDENTIFICATION</scope>
</reference>
<evidence type="ECO:0000256" key="8">
    <source>
        <dbReference type="PROSITE-ProRule" id="PRU00283"/>
    </source>
</evidence>
<comment type="similarity">
    <text evidence="8">Belongs to the TRAFAC class myosin-kinesin ATPase superfamily. Kinesin family.</text>
</comment>
<comment type="subcellular location">
    <subcellularLocation>
        <location evidence="1">Cytoplasm</location>
        <location evidence="1">Cytoskeleton</location>
    </subcellularLocation>
</comment>
<dbReference type="GeneTree" id="ENSGT00940000154801"/>
<keyword evidence="6 8" id="KW-0505">Motor protein</keyword>
<dbReference type="GO" id="GO:0003777">
    <property type="term" value="F:microtubule motor activity"/>
    <property type="evidence" value="ECO:0007669"/>
    <property type="project" value="InterPro"/>
</dbReference>
<evidence type="ECO:0000313" key="10">
    <source>
        <dbReference type="Ensembl" id="ENSPMAP00000004440.1"/>
    </source>
</evidence>
<evidence type="ECO:0000256" key="3">
    <source>
        <dbReference type="ARBA" id="ARBA00022741"/>
    </source>
</evidence>
<reference evidence="10" key="1">
    <citation type="submission" date="2025-08" db="UniProtKB">
        <authorList>
            <consortium name="Ensembl"/>
        </authorList>
    </citation>
    <scope>IDENTIFICATION</scope>
</reference>
<sequence>MEGSSSECNIKVMCRYRPRSTAEQTDTASPARLCGDGDTVLFGGKPFVFDRVFSSEAMQEQVYNACARAIVKDVLEGYNGTIFAYGQTSSGKTHTMEGDLNDPELMGIIPRIARDIFNYIYSMDEHLEFHIKVSYFEIYLDKIRDLLDAVEKVNLSVHEDKNRVPYVKGCTERFVSSPEEVMDIVDEGKSNRHVSVTNMNEHSSRSHCVFLISVKQENILTETKLSGKLYLVDLAGSEK</sequence>
<dbReference type="InterPro" id="IPR036961">
    <property type="entry name" value="Kinesin_motor_dom_sf"/>
</dbReference>
<keyword evidence="5" id="KW-0175">Coiled coil</keyword>
<dbReference type="Ensembl" id="ENSPMAT00000004457.1">
    <property type="protein sequence ID" value="ENSPMAP00000004440.1"/>
    <property type="gene ID" value="ENSPMAG00000004060.1"/>
</dbReference>
<organism evidence="10">
    <name type="scientific">Petromyzon marinus</name>
    <name type="common">Sea lamprey</name>
    <dbReference type="NCBI Taxonomy" id="7757"/>
    <lineage>
        <taxon>Eukaryota</taxon>
        <taxon>Metazoa</taxon>
        <taxon>Chordata</taxon>
        <taxon>Craniata</taxon>
        <taxon>Vertebrata</taxon>
        <taxon>Cyclostomata</taxon>
        <taxon>Hyperoartia</taxon>
        <taxon>Petromyzontiformes</taxon>
        <taxon>Petromyzontidae</taxon>
        <taxon>Petromyzon</taxon>
    </lineage>
</organism>
<evidence type="ECO:0000256" key="4">
    <source>
        <dbReference type="ARBA" id="ARBA00022840"/>
    </source>
</evidence>
<dbReference type="GO" id="GO:0008017">
    <property type="term" value="F:microtubule binding"/>
    <property type="evidence" value="ECO:0007669"/>
    <property type="project" value="InterPro"/>
</dbReference>
<evidence type="ECO:0000256" key="1">
    <source>
        <dbReference type="ARBA" id="ARBA00004245"/>
    </source>
</evidence>
<protein>
    <recommendedName>
        <fullName evidence="9">Kinesin motor domain-containing protein</fullName>
    </recommendedName>
</protein>
<dbReference type="PANTHER" id="PTHR47968:SF36">
    <property type="entry name" value="KINESIN HEAVY CHAIN ISOFORM X1"/>
    <property type="match status" value="1"/>
</dbReference>
<dbReference type="PROSITE" id="PS50067">
    <property type="entry name" value="KINESIN_MOTOR_2"/>
    <property type="match status" value="1"/>
</dbReference>
<keyword evidence="2" id="KW-0493">Microtubule</keyword>
<evidence type="ECO:0000256" key="2">
    <source>
        <dbReference type="ARBA" id="ARBA00022701"/>
    </source>
</evidence>
<proteinExistence type="inferred from homology"/>
<keyword evidence="7" id="KW-0206">Cytoskeleton</keyword>
<dbReference type="InterPro" id="IPR027640">
    <property type="entry name" value="Kinesin-like_fam"/>
</dbReference>
<dbReference type="SUPFAM" id="SSF52540">
    <property type="entry name" value="P-loop containing nucleoside triphosphate hydrolases"/>
    <property type="match status" value="1"/>
</dbReference>
<evidence type="ECO:0000256" key="6">
    <source>
        <dbReference type="ARBA" id="ARBA00023175"/>
    </source>
</evidence>
<feature type="domain" description="Kinesin motor" evidence="9">
    <location>
        <begin position="9"/>
        <end position="239"/>
    </location>
</feature>
<accession>S4RGV8</accession>
<dbReference type="GO" id="GO:0005524">
    <property type="term" value="F:ATP binding"/>
    <property type="evidence" value="ECO:0007669"/>
    <property type="project" value="UniProtKB-UniRule"/>
</dbReference>
<keyword evidence="4 8" id="KW-0067">ATP-binding</keyword>
<dbReference type="SMART" id="SM00129">
    <property type="entry name" value="KISc"/>
    <property type="match status" value="1"/>
</dbReference>
<dbReference type="HOGENOM" id="CLU_001485_2_9_1"/>
<feature type="binding site" evidence="8">
    <location>
        <begin position="86"/>
        <end position="93"/>
    </location>
    <ligand>
        <name>ATP</name>
        <dbReference type="ChEBI" id="CHEBI:30616"/>
    </ligand>
</feature>
<dbReference type="GO" id="GO:0007018">
    <property type="term" value="P:microtubule-based movement"/>
    <property type="evidence" value="ECO:0007669"/>
    <property type="project" value="InterPro"/>
</dbReference>
<keyword evidence="7" id="KW-0963">Cytoplasm</keyword>
<dbReference type="InterPro" id="IPR019821">
    <property type="entry name" value="Kinesin_motor_CS"/>
</dbReference>
<dbReference type="AlphaFoldDB" id="S4RGV8"/>
<evidence type="ECO:0000259" key="9">
    <source>
        <dbReference type="PROSITE" id="PS50067"/>
    </source>
</evidence>
<dbReference type="STRING" id="7757.ENSPMAP00000004440"/>
<dbReference type="PROSITE" id="PS00411">
    <property type="entry name" value="KINESIN_MOTOR_1"/>
    <property type="match status" value="1"/>
</dbReference>
<keyword evidence="3 8" id="KW-0547">Nucleotide-binding</keyword>
<dbReference type="OMA" id="GCAIRRI"/>
<dbReference type="PANTHER" id="PTHR47968">
    <property type="entry name" value="CENTROMERE PROTEIN E"/>
    <property type="match status" value="1"/>
</dbReference>
<dbReference type="InterPro" id="IPR027417">
    <property type="entry name" value="P-loop_NTPase"/>
</dbReference>
<dbReference type="GO" id="GO:0005874">
    <property type="term" value="C:microtubule"/>
    <property type="evidence" value="ECO:0007669"/>
    <property type="project" value="UniProtKB-KW"/>
</dbReference>